<accession>A0A0A8Z606</accession>
<proteinExistence type="predicted"/>
<feature type="region of interest" description="Disordered" evidence="1">
    <location>
        <begin position="44"/>
        <end position="70"/>
    </location>
</feature>
<evidence type="ECO:0000256" key="1">
    <source>
        <dbReference type="SAM" id="MobiDB-lite"/>
    </source>
</evidence>
<feature type="compositionally biased region" description="Basic and acidic residues" evidence="1">
    <location>
        <begin position="49"/>
        <end position="61"/>
    </location>
</feature>
<organism evidence="2">
    <name type="scientific">Arundo donax</name>
    <name type="common">Giant reed</name>
    <name type="synonym">Donax arundinaceus</name>
    <dbReference type="NCBI Taxonomy" id="35708"/>
    <lineage>
        <taxon>Eukaryota</taxon>
        <taxon>Viridiplantae</taxon>
        <taxon>Streptophyta</taxon>
        <taxon>Embryophyta</taxon>
        <taxon>Tracheophyta</taxon>
        <taxon>Spermatophyta</taxon>
        <taxon>Magnoliopsida</taxon>
        <taxon>Liliopsida</taxon>
        <taxon>Poales</taxon>
        <taxon>Poaceae</taxon>
        <taxon>PACMAD clade</taxon>
        <taxon>Arundinoideae</taxon>
        <taxon>Arundineae</taxon>
        <taxon>Arundo</taxon>
    </lineage>
</organism>
<protein>
    <submittedName>
        <fullName evidence="2">Uncharacterized protein</fullName>
    </submittedName>
</protein>
<evidence type="ECO:0000313" key="2">
    <source>
        <dbReference type="EMBL" id="JAD34236.1"/>
    </source>
</evidence>
<dbReference type="AlphaFoldDB" id="A0A0A8Z606"/>
<sequence>MDAAMVTWGRPPPWTRYAHPSHRSLLCATAVMVELAWGRAATMDLPGGHNEEPAGGGRDEETAGGGHNEENDGLVKILLGVVAVQLPCSRSRSRELAAKKVATRAVRSTRGRCCRRELPFRRLTCLPCSSSPTAPPPRRSPLDCRLLVGSHHPDFGFLAWEMY</sequence>
<name>A0A0A8Z606_ARUDO</name>
<reference evidence="2" key="2">
    <citation type="journal article" date="2015" name="Data Brief">
        <title>Shoot transcriptome of the giant reed, Arundo donax.</title>
        <authorList>
            <person name="Barrero R.A."/>
            <person name="Guerrero F.D."/>
            <person name="Moolhuijzen P."/>
            <person name="Goolsby J.A."/>
            <person name="Tidwell J."/>
            <person name="Bellgard S.E."/>
            <person name="Bellgard M.I."/>
        </authorList>
    </citation>
    <scope>NUCLEOTIDE SEQUENCE</scope>
    <source>
        <tissue evidence="2">Shoot tissue taken approximately 20 cm above the soil surface</tissue>
    </source>
</reference>
<dbReference type="EMBL" id="GBRH01263659">
    <property type="protein sequence ID" value="JAD34236.1"/>
    <property type="molecule type" value="Transcribed_RNA"/>
</dbReference>
<reference evidence="2" key="1">
    <citation type="submission" date="2014-09" db="EMBL/GenBank/DDBJ databases">
        <authorList>
            <person name="Magalhaes I.L.F."/>
            <person name="Oliveira U."/>
            <person name="Santos F.R."/>
            <person name="Vidigal T.H.D.A."/>
            <person name="Brescovit A.D."/>
            <person name="Santos A.J."/>
        </authorList>
    </citation>
    <scope>NUCLEOTIDE SEQUENCE</scope>
    <source>
        <tissue evidence="2">Shoot tissue taken approximately 20 cm above the soil surface</tissue>
    </source>
</reference>